<dbReference type="Proteomes" id="UP001597241">
    <property type="component" value="Unassembled WGS sequence"/>
</dbReference>
<accession>A0ABW3WNV9</accession>
<evidence type="ECO:0000256" key="7">
    <source>
        <dbReference type="ARBA" id="ARBA00023136"/>
    </source>
</evidence>
<keyword evidence="10" id="KW-1185">Reference proteome</keyword>
<keyword evidence="6 8" id="KW-1133">Transmembrane helix</keyword>
<dbReference type="EMBL" id="JBHTMV010000003">
    <property type="protein sequence ID" value="MFD1293371.1"/>
    <property type="molecule type" value="Genomic_DNA"/>
</dbReference>
<feature type="transmembrane region" description="Helical" evidence="8">
    <location>
        <begin position="7"/>
        <end position="28"/>
    </location>
</feature>
<evidence type="ECO:0000313" key="10">
    <source>
        <dbReference type="Proteomes" id="UP001597241"/>
    </source>
</evidence>
<evidence type="ECO:0000313" key="9">
    <source>
        <dbReference type="EMBL" id="MFD1293371.1"/>
    </source>
</evidence>
<comment type="caution">
    <text evidence="9">The sequence shown here is derived from an EMBL/GenBank/DDBJ whole genome shotgun (WGS) entry which is preliminary data.</text>
</comment>
<sequence>MKSNKFIVFFLIKFFGTYALLSFLYGLYLNNTQHTSNFFTCAPITETVANQTVAVLNTFGYEASVAQHPNELSLNLTLNNVIIARVIEGCNAISIIILFISFIVSFSTTFWPTFLYIVIGSFIIYAINVLRIAIICIALYKYPNYQYVLHDLLFPSIIYGITFLLWFVWIQKFSKLKK</sequence>
<feature type="transmembrane region" description="Helical" evidence="8">
    <location>
        <begin position="113"/>
        <end position="140"/>
    </location>
</feature>
<keyword evidence="3" id="KW-0645">Protease</keyword>
<evidence type="ECO:0000256" key="8">
    <source>
        <dbReference type="SAM" id="Phobius"/>
    </source>
</evidence>
<protein>
    <submittedName>
        <fullName evidence="9">Exosortase family protein XrtF</fullName>
    </submittedName>
</protein>
<keyword evidence="7 8" id="KW-0472">Membrane</keyword>
<dbReference type="NCBIfam" id="TIGR04128">
    <property type="entry name" value="exoso_Fjoh_1448"/>
    <property type="match status" value="1"/>
</dbReference>
<reference evidence="10" key="1">
    <citation type="journal article" date="2019" name="Int. J. Syst. Evol. Microbiol.">
        <title>The Global Catalogue of Microorganisms (GCM) 10K type strain sequencing project: providing services to taxonomists for standard genome sequencing and annotation.</title>
        <authorList>
            <consortium name="The Broad Institute Genomics Platform"/>
            <consortium name="The Broad Institute Genome Sequencing Center for Infectious Disease"/>
            <person name="Wu L."/>
            <person name="Ma J."/>
        </authorList>
    </citation>
    <scope>NUCLEOTIDE SEQUENCE [LARGE SCALE GENOMIC DNA]</scope>
    <source>
        <strain evidence="10">CCUG 62221</strain>
    </source>
</reference>
<keyword evidence="5" id="KW-0378">Hydrolase</keyword>
<evidence type="ECO:0000256" key="4">
    <source>
        <dbReference type="ARBA" id="ARBA00022692"/>
    </source>
</evidence>
<comment type="subcellular location">
    <subcellularLocation>
        <location evidence="1">Cell membrane</location>
        <topology evidence="1">Multi-pass membrane protein</topology>
    </subcellularLocation>
</comment>
<evidence type="ECO:0000256" key="3">
    <source>
        <dbReference type="ARBA" id="ARBA00022670"/>
    </source>
</evidence>
<evidence type="ECO:0000256" key="6">
    <source>
        <dbReference type="ARBA" id="ARBA00022989"/>
    </source>
</evidence>
<proteinExistence type="predicted"/>
<dbReference type="InterPro" id="IPR026392">
    <property type="entry name" value="Exo/Archaeosortase_dom"/>
</dbReference>
<dbReference type="Pfam" id="PF09721">
    <property type="entry name" value="Exosortase_EpsH"/>
    <property type="match status" value="1"/>
</dbReference>
<feature type="transmembrane region" description="Helical" evidence="8">
    <location>
        <begin position="152"/>
        <end position="170"/>
    </location>
</feature>
<keyword evidence="2" id="KW-1003">Cell membrane</keyword>
<gene>
    <name evidence="9" type="primary">xrtF</name>
    <name evidence="9" type="ORF">ACFQ5N_05940</name>
</gene>
<name>A0ABW3WNV9_9FLAO</name>
<dbReference type="NCBIfam" id="TIGR04178">
    <property type="entry name" value="exo_archaeo"/>
    <property type="match status" value="1"/>
</dbReference>
<dbReference type="RefSeq" id="WP_386808571.1">
    <property type="nucleotide sequence ID" value="NZ_JBHTMV010000003.1"/>
</dbReference>
<organism evidence="9 10">
    <name type="scientific">Lutibacter holmesii</name>
    <dbReference type="NCBI Taxonomy" id="1137985"/>
    <lineage>
        <taxon>Bacteria</taxon>
        <taxon>Pseudomonadati</taxon>
        <taxon>Bacteroidota</taxon>
        <taxon>Flavobacteriia</taxon>
        <taxon>Flavobacteriales</taxon>
        <taxon>Flavobacteriaceae</taxon>
        <taxon>Lutibacter</taxon>
    </lineage>
</organism>
<evidence type="ECO:0000256" key="1">
    <source>
        <dbReference type="ARBA" id="ARBA00004651"/>
    </source>
</evidence>
<evidence type="ECO:0000256" key="2">
    <source>
        <dbReference type="ARBA" id="ARBA00022475"/>
    </source>
</evidence>
<evidence type="ECO:0000256" key="5">
    <source>
        <dbReference type="ARBA" id="ARBA00022801"/>
    </source>
</evidence>
<dbReference type="InterPro" id="IPR026323">
    <property type="entry name" value="Exosortase-related_prot_XrtF"/>
</dbReference>
<keyword evidence="4 8" id="KW-0812">Transmembrane</keyword>
<feature type="transmembrane region" description="Helical" evidence="8">
    <location>
        <begin position="82"/>
        <end position="106"/>
    </location>
</feature>
<dbReference type="InterPro" id="IPR019127">
    <property type="entry name" value="Exosortase"/>
</dbReference>